<dbReference type="Gene3D" id="3.40.50.10480">
    <property type="entry name" value="Probable brix-domain ribosomal biogenesis protein"/>
    <property type="match status" value="1"/>
</dbReference>
<dbReference type="PROSITE" id="PS50833">
    <property type="entry name" value="BRIX"/>
    <property type="match status" value="1"/>
</dbReference>
<dbReference type="GO" id="GO:0006364">
    <property type="term" value="P:rRNA processing"/>
    <property type="evidence" value="ECO:0007669"/>
    <property type="project" value="EnsemblFungi"/>
</dbReference>
<proteinExistence type="predicted"/>
<dbReference type="OMA" id="IGTMSEQ"/>
<dbReference type="GO" id="GO:0042274">
    <property type="term" value="P:ribosomal small subunit biogenesis"/>
    <property type="evidence" value="ECO:0007669"/>
    <property type="project" value="EnsemblFungi"/>
</dbReference>
<name>A0A1U7LPC5_NEOID</name>
<dbReference type="GO" id="GO:0043047">
    <property type="term" value="F:single-stranded telomeric DNA binding"/>
    <property type="evidence" value="ECO:0007669"/>
    <property type="project" value="EnsemblFungi"/>
</dbReference>
<dbReference type="GO" id="GO:0034457">
    <property type="term" value="C:Mpp10 complex"/>
    <property type="evidence" value="ECO:0007669"/>
    <property type="project" value="EnsemblFungi"/>
</dbReference>
<dbReference type="GO" id="GO:0042134">
    <property type="term" value="F:rRNA primary transcript binding"/>
    <property type="evidence" value="ECO:0007669"/>
    <property type="project" value="EnsemblFungi"/>
</dbReference>
<dbReference type="InterPro" id="IPR007109">
    <property type="entry name" value="Brix"/>
</dbReference>
<organism evidence="3 4">
    <name type="scientific">Neolecta irregularis (strain DAH-3)</name>
    <dbReference type="NCBI Taxonomy" id="1198029"/>
    <lineage>
        <taxon>Eukaryota</taxon>
        <taxon>Fungi</taxon>
        <taxon>Dikarya</taxon>
        <taxon>Ascomycota</taxon>
        <taxon>Taphrinomycotina</taxon>
        <taxon>Neolectales</taxon>
        <taxon>Neolectaceae</taxon>
        <taxon>Neolecta</taxon>
    </lineage>
</organism>
<dbReference type="OrthoDB" id="10253204at2759"/>
<dbReference type="GO" id="GO:0140691">
    <property type="term" value="F:RNA folding chaperone"/>
    <property type="evidence" value="ECO:0007669"/>
    <property type="project" value="EnsemblFungi"/>
</dbReference>
<evidence type="ECO:0000259" key="2">
    <source>
        <dbReference type="PROSITE" id="PS50833"/>
    </source>
</evidence>
<dbReference type="EMBL" id="LXFE01000759">
    <property type="protein sequence ID" value="OLL24505.1"/>
    <property type="molecule type" value="Genomic_DNA"/>
</dbReference>
<evidence type="ECO:0000313" key="4">
    <source>
        <dbReference type="Proteomes" id="UP000186594"/>
    </source>
</evidence>
<dbReference type="SMART" id="SM00879">
    <property type="entry name" value="Brix"/>
    <property type="match status" value="1"/>
</dbReference>
<feature type="domain" description="Brix" evidence="2">
    <location>
        <begin position="78"/>
        <end position="261"/>
    </location>
</feature>
<sequence length="283" mass="33068">MIRRTNRQRREYLYQKSQAQKDASHQDKSLRLKVHLDKGQRLPGDLRDERLLKDFVYDESRLDQNLDDEYWNSGTFEPRVLITTSREPSSKLMQFCKEMHHTIPNSQRVNRGNMVLQSISTLAKANAVTDVVLVHEHRGVPDGLIISHYPHGPTAYFTLHNVNLRHDLPSAPPISKVYPHLIFDNFSTKLGARLTSILKNIFPPIKPDAKNPRVLSFLNQNDYISFRHHVYVHTGKEQVELSEVGPRFEMRCWMVRSGVVEEEGETEWRWRGYTNTARKRTEL</sequence>
<evidence type="ECO:0000313" key="3">
    <source>
        <dbReference type="EMBL" id="OLL24505.1"/>
    </source>
</evidence>
<reference evidence="3 4" key="1">
    <citation type="submission" date="2016-04" db="EMBL/GenBank/DDBJ databases">
        <title>Evolutionary innovation and constraint leading to complex multicellularity in the Ascomycota.</title>
        <authorList>
            <person name="Cisse O."/>
            <person name="Nguyen A."/>
            <person name="Hewitt D.A."/>
            <person name="Jedd G."/>
            <person name="Stajich J.E."/>
        </authorList>
    </citation>
    <scope>NUCLEOTIDE SEQUENCE [LARGE SCALE GENOMIC DNA]</scope>
    <source>
        <strain evidence="3 4">DAH-3</strain>
    </source>
</reference>
<dbReference type="FunFam" id="3.40.50.10480:FF:000001">
    <property type="entry name" value="IMP4, U3 small nucleolar ribonucleoprotein"/>
    <property type="match status" value="1"/>
</dbReference>
<evidence type="ECO:0000256" key="1">
    <source>
        <dbReference type="ARBA" id="ARBA00040513"/>
    </source>
</evidence>
<dbReference type="GO" id="GO:0030515">
    <property type="term" value="F:snoRNA binding"/>
    <property type="evidence" value="ECO:0007669"/>
    <property type="project" value="EnsemblFungi"/>
</dbReference>
<dbReference type="Pfam" id="PF04427">
    <property type="entry name" value="Brix"/>
    <property type="match status" value="1"/>
</dbReference>
<dbReference type="GO" id="GO:0032040">
    <property type="term" value="C:small-subunit processome"/>
    <property type="evidence" value="ECO:0007669"/>
    <property type="project" value="EnsemblFungi"/>
</dbReference>
<dbReference type="GO" id="GO:0005654">
    <property type="term" value="C:nucleoplasm"/>
    <property type="evidence" value="ECO:0007669"/>
    <property type="project" value="UniProtKB-ARBA"/>
</dbReference>
<gene>
    <name evidence="3" type="ORF">NEOLI_004388</name>
</gene>
<dbReference type="Proteomes" id="UP000186594">
    <property type="component" value="Unassembled WGS sequence"/>
</dbReference>
<accession>A0A1U7LPC5</accession>
<dbReference type="STRING" id="1198029.A0A1U7LPC5"/>
<keyword evidence="3" id="KW-0687">Ribonucleoprotein</keyword>
<dbReference type="SUPFAM" id="SSF52954">
    <property type="entry name" value="Class II aaRS ABD-related"/>
    <property type="match status" value="1"/>
</dbReference>
<dbReference type="PANTHER" id="PTHR22734">
    <property type="entry name" value="U3 SMALL NUCLEOLAR RIBONUCLEOPROTEIN PROTEIN IMP4"/>
    <property type="match status" value="1"/>
</dbReference>
<dbReference type="InterPro" id="IPR044281">
    <property type="entry name" value="IMP4/RPF1"/>
</dbReference>
<protein>
    <recommendedName>
        <fullName evidence="1">U3 small nucleolar ribonucleoprotein protein IMP4</fullName>
    </recommendedName>
</protein>
<comment type="caution">
    <text evidence="3">The sequence shown here is derived from an EMBL/GenBank/DDBJ whole genome shotgun (WGS) entry which is preliminary data.</text>
</comment>
<dbReference type="PANTHER" id="PTHR22734:SF2">
    <property type="entry name" value="U3 SMALL NUCLEOLAR RIBONUCLEOPROTEIN PROTEIN IMP4"/>
    <property type="match status" value="1"/>
</dbReference>
<dbReference type="AlphaFoldDB" id="A0A1U7LPC5"/>
<keyword evidence="4" id="KW-1185">Reference proteome</keyword>